<evidence type="ECO:0000256" key="4">
    <source>
        <dbReference type="ARBA" id="ARBA00022989"/>
    </source>
</evidence>
<dbReference type="InterPro" id="IPR003838">
    <property type="entry name" value="ABC3_permease_C"/>
</dbReference>
<gene>
    <name evidence="8" type="ORF">JT362_31835</name>
</gene>
<evidence type="ECO:0000256" key="6">
    <source>
        <dbReference type="SAM" id="Phobius"/>
    </source>
</evidence>
<feature type="transmembrane region" description="Helical" evidence="6">
    <location>
        <begin position="792"/>
        <end position="811"/>
    </location>
</feature>
<name>A0ABT2JIL1_9PSEU</name>
<dbReference type="RefSeq" id="WP_260195628.1">
    <property type="nucleotide sequence ID" value="NZ_JAFFZE010000027.1"/>
</dbReference>
<evidence type="ECO:0000313" key="9">
    <source>
        <dbReference type="Proteomes" id="UP001156441"/>
    </source>
</evidence>
<evidence type="ECO:0000256" key="5">
    <source>
        <dbReference type="ARBA" id="ARBA00023136"/>
    </source>
</evidence>
<keyword evidence="2" id="KW-1003">Cell membrane</keyword>
<feature type="transmembrane region" description="Helical" evidence="6">
    <location>
        <begin position="482"/>
        <end position="501"/>
    </location>
</feature>
<organism evidence="8 9">
    <name type="scientific">Actinophytocola gossypii</name>
    <dbReference type="NCBI Taxonomy" id="2812003"/>
    <lineage>
        <taxon>Bacteria</taxon>
        <taxon>Bacillati</taxon>
        <taxon>Actinomycetota</taxon>
        <taxon>Actinomycetes</taxon>
        <taxon>Pseudonocardiales</taxon>
        <taxon>Pseudonocardiaceae</taxon>
    </lineage>
</organism>
<dbReference type="Pfam" id="PF02687">
    <property type="entry name" value="FtsX"/>
    <property type="match status" value="2"/>
</dbReference>
<proteinExistence type="predicted"/>
<accession>A0ABT2JIL1</accession>
<evidence type="ECO:0000256" key="3">
    <source>
        <dbReference type="ARBA" id="ARBA00022692"/>
    </source>
</evidence>
<feature type="domain" description="ABC3 transporter permease C-terminal" evidence="7">
    <location>
        <begin position="706"/>
        <end position="819"/>
    </location>
</feature>
<keyword evidence="5 6" id="KW-0472">Membrane</keyword>
<sequence length="827" mass="83903">MRTLALAAIRHRRGSFVAVFVAVLCATVLMTALGVLFESGLRAGVAPQRYTGAAVVVGGRQELPVAENLDVPFSERVPLPADAVARVAGVPGVDLAVGETSVPLTVDGVPAARGFGWSSAALTPLSVVDGAEPVRANEVVLDRGLAESVGVSVGDELPVALGGEPARFTVVGIAAPPDGVETGRIPALFLTDERARELSGRPDQVDVIGVVSDADPDELAGRIEAALSGLDVTTHTGNDRGDVEFLDVGAVRSILVVLSLSFAGTAMMIAMLVVAGTLGLSIQQRHREIALLRAVAATPRQIHRMVGAEVLWVAGAGAVVGALPGIGVAYLLRDAFAGIGLLPADFGLAISPLPPLAAVLLVLGTARLAGWFAARRPARTDPVSALREAAVERAALPRWRVLAGVVASVGWLAASVLPVFLPGEAAVAGAGGSALLGAVAAILLGPLLVAGAVRLVGPRLRAVAPVGGYLAAASVTANTRRLATVVTPLVLAIAMASVQVFTQTTLSAAAAEQADDGVLADYVVTGDAGLAPAVADAVRAQDGVDAVTPVVRSQVLVPYDSAGTEAVSALTAQGIEADGLAETLDLRPEAGDLGRLRGDTVALSTTAAETVGADVGSTVDLRLGDGAVLRAEVVATYERGLGFGDVTLPHDVLVAHTTTGFDHSLLVRADTPPSVAGFPGAEVLDRGELSAAGQAQRQVQSWTNLIALFVVLGYLAIAVVNTLVMATAARGREFALLRLIGTRRSQVVRMMRIEALLVVGIAAVVGTVAAVPALFGVSLALTGSPVPSVPPLVYLAIIGVTAVLGLLAIGIPTRVALRARPVEAIGA</sequence>
<feature type="transmembrane region" description="Helical" evidence="6">
    <location>
        <begin position="705"/>
        <end position="729"/>
    </location>
</feature>
<feature type="transmembrane region" description="Helical" evidence="6">
    <location>
        <begin position="433"/>
        <end position="453"/>
    </location>
</feature>
<feature type="transmembrane region" description="Helical" evidence="6">
    <location>
        <begin position="401"/>
        <end position="421"/>
    </location>
</feature>
<feature type="transmembrane region" description="Helical" evidence="6">
    <location>
        <begin position="352"/>
        <end position="374"/>
    </location>
</feature>
<dbReference type="InterPro" id="IPR038766">
    <property type="entry name" value="Membrane_comp_ABC_pdt"/>
</dbReference>
<reference evidence="8 9" key="1">
    <citation type="submission" date="2021-02" db="EMBL/GenBank/DDBJ databases">
        <title>Actinophytocola xerophila sp. nov., isolated from soil of cotton cropping field.</title>
        <authorList>
            <person name="Huang R."/>
            <person name="Chen X."/>
            <person name="Ge X."/>
            <person name="Liu W."/>
        </authorList>
    </citation>
    <scope>NUCLEOTIDE SEQUENCE [LARGE SCALE GENOMIC DNA]</scope>
    <source>
        <strain evidence="8 9">S1-96</strain>
    </source>
</reference>
<feature type="transmembrane region" description="Helical" evidence="6">
    <location>
        <begin position="254"/>
        <end position="280"/>
    </location>
</feature>
<evidence type="ECO:0000259" key="7">
    <source>
        <dbReference type="Pfam" id="PF02687"/>
    </source>
</evidence>
<evidence type="ECO:0000256" key="2">
    <source>
        <dbReference type="ARBA" id="ARBA00022475"/>
    </source>
</evidence>
<feature type="domain" description="ABC3 transporter permease C-terminal" evidence="7">
    <location>
        <begin position="261"/>
        <end position="382"/>
    </location>
</feature>
<dbReference type="PANTHER" id="PTHR30287">
    <property type="entry name" value="MEMBRANE COMPONENT OF PREDICTED ABC SUPERFAMILY METABOLITE UPTAKE TRANSPORTER"/>
    <property type="match status" value="1"/>
</dbReference>
<feature type="transmembrane region" description="Helical" evidence="6">
    <location>
        <begin position="753"/>
        <end position="780"/>
    </location>
</feature>
<feature type="transmembrane region" description="Helical" evidence="6">
    <location>
        <begin position="310"/>
        <end position="332"/>
    </location>
</feature>
<keyword evidence="4 6" id="KW-1133">Transmembrane helix</keyword>
<evidence type="ECO:0000256" key="1">
    <source>
        <dbReference type="ARBA" id="ARBA00004651"/>
    </source>
</evidence>
<feature type="transmembrane region" description="Helical" evidence="6">
    <location>
        <begin position="16"/>
        <end position="37"/>
    </location>
</feature>
<comment type="caution">
    <text evidence="8">The sequence shown here is derived from an EMBL/GenBank/DDBJ whole genome shotgun (WGS) entry which is preliminary data.</text>
</comment>
<keyword evidence="9" id="KW-1185">Reference proteome</keyword>
<dbReference type="PANTHER" id="PTHR30287:SF1">
    <property type="entry name" value="INNER MEMBRANE PROTEIN"/>
    <property type="match status" value="1"/>
</dbReference>
<dbReference type="EMBL" id="JAFFZE010000027">
    <property type="protein sequence ID" value="MCT2587720.1"/>
    <property type="molecule type" value="Genomic_DNA"/>
</dbReference>
<dbReference type="Proteomes" id="UP001156441">
    <property type="component" value="Unassembled WGS sequence"/>
</dbReference>
<protein>
    <submittedName>
        <fullName evidence="8">FtsX-like permease family protein</fullName>
    </submittedName>
</protein>
<evidence type="ECO:0000313" key="8">
    <source>
        <dbReference type="EMBL" id="MCT2587720.1"/>
    </source>
</evidence>
<keyword evidence="3 6" id="KW-0812">Transmembrane</keyword>
<comment type="subcellular location">
    <subcellularLocation>
        <location evidence="1">Cell membrane</location>
        <topology evidence="1">Multi-pass membrane protein</topology>
    </subcellularLocation>
</comment>